<reference evidence="1" key="1">
    <citation type="journal article" date="2021" name="Proc. Natl. Acad. Sci. U.S.A.">
        <title>A Catalog of Tens of Thousands of Viruses from Human Metagenomes Reveals Hidden Associations with Chronic Diseases.</title>
        <authorList>
            <person name="Tisza M.J."/>
            <person name="Buck C.B."/>
        </authorList>
    </citation>
    <scope>NUCLEOTIDE SEQUENCE</scope>
    <source>
        <strain evidence="1">Ctx9V1</strain>
    </source>
</reference>
<name>A0A8S5RDW5_9VIRU</name>
<proteinExistence type="predicted"/>
<evidence type="ECO:0000313" key="1">
    <source>
        <dbReference type="EMBL" id="DAE29265.1"/>
    </source>
</evidence>
<dbReference type="EMBL" id="BK059093">
    <property type="protein sequence ID" value="DAE29265.1"/>
    <property type="molecule type" value="Genomic_DNA"/>
</dbReference>
<protein>
    <submittedName>
        <fullName evidence="1">Uncharacterized protein</fullName>
    </submittedName>
</protein>
<organism evidence="1">
    <name type="scientific">virus sp. ctx9V1</name>
    <dbReference type="NCBI Taxonomy" id="2828001"/>
    <lineage>
        <taxon>Viruses</taxon>
    </lineage>
</organism>
<accession>A0A8S5RDW5</accession>
<sequence>MGLDKPVNANCIIRMQFLLQAYYPIVVIGRVQLSLYKSVYNSRTSFRKLSKQNSNRVSSYQSCFIQ</sequence>